<evidence type="ECO:0000313" key="2">
    <source>
        <dbReference type="Proteomes" id="UP001497480"/>
    </source>
</evidence>
<dbReference type="AlphaFoldDB" id="A0AAV1WVN7"/>
<comment type="caution">
    <text evidence="1">The sequence shown here is derived from an EMBL/GenBank/DDBJ whole genome shotgun (WGS) entry which is preliminary data.</text>
</comment>
<dbReference type="Proteomes" id="UP001497480">
    <property type="component" value="Unassembled WGS sequence"/>
</dbReference>
<evidence type="ECO:0000313" key="1">
    <source>
        <dbReference type="EMBL" id="CAL0313378.1"/>
    </source>
</evidence>
<name>A0AAV1WVN7_LUPLU</name>
<proteinExistence type="predicted"/>
<keyword evidence="2" id="KW-1185">Reference proteome</keyword>
<protein>
    <submittedName>
        <fullName evidence="1">Uncharacterized protein</fullName>
    </submittedName>
</protein>
<gene>
    <name evidence="1" type="ORF">LLUT_LOCUS14438</name>
</gene>
<reference evidence="1 2" key="1">
    <citation type="submission" date="2024-03" db="EMBL/GenBank/DDBJ databases">
        <authorList>
            <person name="Martinez-Hernandez J."/>
        </authorList>
    </citation>
    <scope>NUCLEOTIDE SEQUENCE [LARGE SCALE GENOMIC DNA]</scope>
</reference>
<accession>A0AAV1WVN7</accession>
<dbReference type="EMBL" id="CAXHTB010000010">
    <property type="protein sequence ID" value="CAL0313378.1"/>
    <property type="molecule type" value="Genomic_DNA"/>
</dbReference>
<organism evidence="1 2">
    <name type="scientific">Lupinus luteus</name>
    <name type="common">European yellow lupine</name>
    <dbReference type="NCBI Taxonomy" id="3873"/>
    <lineage>
        <taxon>Eukaryota</taxon>
        <taxon>Viridiplantae</taxon>
        <taxon>Streptophyta</taxon>
        <taxon>Embryophyta</taxon>
        <taxon>Tracheophyta</taxon>
        <taxon>Spermatophyta</taxon>
        <taxon>Magnoliopsida</taxon>
        <taxon>eudicotyledons</taxon>
        <taxon>Gunneridae</taxon>
        <taxon>Pentapetalae</taxon>
        <taxon>rosids</taxon>
        <taxon>fabids</taxon>
        <taxon>Fabales</taxon>
        <taxon>Fabaceae</taxon>
        <taxon>Papilionoideae</taxon>
        <taxon>50 kb inversion clade</taxon>
        <taxon>genistoids sensu lato</taxon>
        <taxon>core genistoids</taxon>
        <taxon>Genisteae</taxon>
        <taxon>Lupinus</taxon>
    </lineage>
</organism>
<sequence>MDVFIPEDYVIKRRVEKMAAATSMGKGSKSLSYWNTNRTKTSAIKASSSTKGFVENFEDDKSEQLVISEEDIRKKTSETTSL</sequence>